<dbReference type="PANTHER" id="PTHR35399:SF4">
    <property type="entry name" value="MEMBRANE PROTEIN"/>
    <property type="match status" value="1"/>
</dbReference>
<evidence type="ECO:0000313" key="1">
    <source>
        <dbReference type="EMBL" id="GBG18364.1"/>
    </source>
</evidence>
<sequence length="444" mass="47956">MTFSRRKFFAIAGTTAVGTLIVSPLEGLLARKAFGKKLGRGYGELFPGADGILEVPRGFQYRVISRTGTPMSDGNLEPSNHDGMAAFPGPQNTTILIRNHELSNSSGTRVPGVEVPNPYDPICRGGTTTLVVGPNRQLIKEFASLGGTIRNCAGGRTPWGSWISCEEDTTRPSASNGVIKLHGYNFEVPASDTPPVDPVPLVAMGRFNHEAVAVDPETGYVYQTEDRGDSLFYRFIPTVPGQLKEGGTLQALRIIGRPGVNTKTGFVVGQKLPVDWVNIPDPNPTTTDNVRLQGRNLGAAQFSRGEGIYYDDNKDKKDNNGKGEFYFTATDGGPVGGGQVWRYIPGEETIELFVESESKDELDMPDNIVVAPFGDLILCEDGNDDNFLIGVTPSGEIYKFARNALETGEFAGACFSPDGRTLFVNIQTPGITLAIWGPWNSNRG</sequence>
<dbReference type="Pfam" id="PF05787">
    <property type="entry name" value="PhoX"/>
    <property type="match status" value="1"/>
</dbReference>
<keyword evidence="2" id="KW-1185">Reference proteome</keyword>
<dbReference type="Proteomes" id="UP000245124">
    <property type="component" value="Unassembled WGS sequence"/>
</dbReference>
<protein>
    <recommendedName>
        <fullName evidence="3">Phosphatase</fullName>
    </recommendedName>
</protein>
<organism evidence="1 2">
    <name type="scientific">Nostoc commune NIES-4072</name>
    <dbReference type="NCBI Taxonomy" id="2005467"/>
    <lineage>
        <taxon>Bacteria</taxon>
        <taxon>Bacillati</taxon>
        <taxon>Cyanobacteriota</taxon>
        <taxon>Cyanophyceae</taxon>
        <taxon>Nostocales</taxon>
        <taxon>Nostocaceae</taxon>
        <taxon>Nostoc</taxon>
    </lineage>
</organism>
<gene>
    <name evidence="1" type="ORF">NIES4072_20280</name>
</gene>
<evidence type="ECO:0008006" key="3">
    <source>
        <dbReference type="Google" id="ProtNLM"/>
    </source>
</evidence>
<dbReference type="OrthoDB" id="9801383at2"/>
<proteinExistence type="predicted"/>
<evidence type="ECO:0000313" key="2">
    <source>
        <dbReference type="Proteomes" id="UP000245124"/>
    </source>
</evidence>
<accession>A0A2R5FRT6</accession>
<reference evidence="1 2" key="1">
    <citation type="submission" date="2017-06" db="EMBL/GenBank/DDBJ databases">
        <title>Genome sequencing of cyanobaciteial culture collection at National Institute for Environmental Studies (NIES).</title>
        <authorList>
            <person name="Hirose Y."/>
            <person name="Shimura Y."/>
            <person name="Fujisawa T."/>
            <person name="Nakamura Y."/>
            <person name="Kawachi M."/>
        </authorList>
    </citation>
    <scope>NUCLEOTIDE SEQUENCE [LARGE SCALE GENOMIC DNA]</scope>
    <source>
        <strain evidence="1 2">NIES-4072</strain>
    </source>
</reference>
<dbReference type="InterPro" id="IPR008557">
    <property type="entry name" value="PhoX"/>
</dbReference>
<dbReference type="PANTHER" id="PTHR35399">
    <property type="entry name" value="SLR8030 PROTEIN"/>
    <property type="match status" value="1"/>
</dbReference>
<comment type="caution">
    <text evidence="1">The sequence shown here is derived from an EMBL/GenBank/DDBJ whole genome shotgun (WGS) entry which is preliminary data.</text>
</comment>
<name>A0A2R5FRT6_NOSCO</name>
<dbReference type="AlphaFoldDB" id="A0A2R5FRT6"/>
<dbReference type="RefSeq" id="WP_109008392.1">
    <property type="nucleotide sequence ID" value="NZ_BDUD01000001.1"/>
</dbReference>
<dbReference type="SUPFAM" id="SSF63829">
    <property type="entry name" value="Calcium-dependent phosphotriesterase"/>
    <property type="match status" value="1"/>
</dbReference>
<dbReference type="EMBL" id="BDUD01000001">
    <property type="protein sequence ID" value="GBG18364.1"/>
    <property type="molecule type" value="Genomic_DNA"/>
</dbReference>